<sequence>MLAQYPNLNRTSTIIRRDYNAEILCGGYLRRLLTGPVRLIKRLILISSLRYNRVKITHHKNYNPSLLSYLYPFAGILELLMLVVYYTAGAWLKGFS</sequence>
<keyword evidence="1" id="KW-1133">Transmembrane helix</keyword>
<evidence type="ECO:0000313" key="3">
    <source>
        <dbReference type="Proteomes" id="UP000327085"/>
    </source>
</evidence>
<keyword evidence="1" id="KW-0812">Transmembrane</keyword>
<proteinExistence type="predicted"/>
<evidence type="ECO:0000313" key="2">
    <source>
        <dbReference type="EMBL" id="VVA19021.1"/>
    </source>
</evidence>
<evidence type="ECO:0000256" key="1">
    <source>
        <dbReference type="SAM" id="Phobius"/>
    </source>
</evidence>
<organism evidence="2 3">
    <name type="scientific">Prunus dulcis</name>
    <name type="common">Almond</name>
    <name type="synonym">Amygdalus dulcis</name>
    <dbReference type="NCBI Taxonomy" id="3755"/>
    <lineage>
        <taxon>Eukaryota</taxon>
        <taxon>Viridiplantae</taxon>
        <taxon>Streptophyta</taxon>
        <taxon>Embryophyta</taxon>
        <taxon>Tracheophyta</taxon>
        <taxon>Spermatophyta</taxon>
        <taxon>Magnoliopsida</taxon>
        <taxon>eudicotyledons</taxon>
        <taxon>Gunneridae</taxon>
        <taxon>Pentapetalae</taxon>
        <taxon>rosids</taxon>
        <taxon>fabids</taxon>
        <taxon>Rosales</taxon>
        <taxon>Rosaceae</taxon>
        <taxon>Amygdaloideae</taxon>
        <taxon>Amygdaleae</taxon>
        <taxon>Prunus</taxon>
    </lineage>
</organism>
<gene>
    <name evidence="2" type="ORF">ALMOND_2B019804</name>
</gene>
<protein>
    <submittedName>
        <fullName evidence="2">Uncharacterized protein</fullName>
    </submittedName>
</protein>
<accession>A0A5E4EX04</accession>
<dbReference type="EMBL" id="CABIKO010000034">
    <property type="protein sequence ID" value="VVA19021.1"/>
    <property type="molecule type" value="Genomic_DNA"/>
</dbReference>
<feature type="transmembrane region" description="Helical" evidence="1">
    <location>
        <begin position="69"/>
        <end position="92"/>
    </location>
</feature>
<dbReference type="InParanoid" id="A0A5E4EX04"/>
<keyword evidence="1" id="KW-0472">Membrane</keyword>
<name>A0A5E4EX04_PRUDU</name>
<dbReference type="Gramene" id="VVA19021">
    <property type="protein sequence ID" value="VVA19021"/>
    <property type="gene ID" value="Prudul26B019804"/>
</dbReference>
<feature type="non-terminal residue" evidence="2">
    <location>
        <position position="96"/>
    </location>
</feature>
<reference evidence="3" key="1">
    <citation type="journal article" date="2020" name="Plant J.">
        <title>Transposons played a major role in the diversification between the closely related almond and peach genomes: results from the almond genome sequence.</title>
        <authorList>
            <person name="Alioto T."/>
            <person name="Alexiou K.G."/>
            <person name="Bardil A."/>
            <person name="Barteri F."/>
            <person name="Castanera R."/>
            <person name="Cruz F."/>
            <person name="Dhingra A."/>
            <person name="Duval H."/>
            <person name="Fernandez I Marti A."/>
            <person name="Frias L."/>
            <person name="Galan B."/>
            <person name="Garcia J.L."/>
            <person name="Howad W."/>
            <person name="Gomez-Garrido J."/>
            <person name="Gut M."/>
            <person name="Julca I."/>
            <person name="Morata J."/>
            <person name="Puigdomenech P."/>
            <person name="Ribeca P."/>
            <person name="Rubio Cabetas M.J."/>
            <person name="Vlasova A."/>
            <person name="Wirthensohn M."/>
            <person name="Garcia-Mas J."/>
            <person name="Gabaldon T."/>
            <person name="Casacuberta J.M."/>
            <person name="Arus P."/>
        </authorList>
    </citation>
    <scope>NUCLEOTIDE SEQUENCE [LARGE SCALE GENOMIC DNA]</scope>
    <source>
        <strain evidence="3">cv. Texas</strain>
    </source>
</reference>
<dbReference type="Proteomes" id="UP000327085">
    <property type="component" value="Chromosome 3"/>
</dbReference>
<dbReference type="AlphaFoldDB" id="A0A5E4EX04"/>